<dbReference type="EMBL" id="UYJE01005351">
    <property type="protein sequence ID" value="VDI36606.1"/>
    <property type="molecule type" value="Genomic_DNA"/>
</dbReference>
<organism evidence="2 3">
    <name type="scientific">Mytilus galloprovincialis</name>
    <name type="common">Mediterranean mussel</name>
    <dbReference type="NCBI Taxonomy" id="29158"/>
    <lineage>
        <taxon>Eukaryota</taxon>
        <taxon>Metazoa</taxon>
        <taxon>Spiralia</taxon>
        <taxon>Lophotrochozoa</taxon>
        <taxon>Mollusca</taxon>
        <taxon>Bivalvia</taxon>
        <taxon>Autobranchia</taxon>
        <taxon>Pteriomorphia</taxon>
        <taxon>Mytilida</taxon>
        <taxon>Mytiloidea</taxon>
        <taxon>Mytilidae</taxon>
        <taxon>Mytilinae</taxon>
        <taxon>Mytilus</taxon>
    </lineage>
</organism>
<evidence type="ECO:0000313" key="2">
    <source>
        <dbReference type="EMBL" id="VDI36606.1"/>
    </source>
</evidence>
<reference evidence="2" key="1">
    <citation type="submission" date="2018-11" db="EMBL/GenBank/DDBJ databases">
        <authorList>
            <person name="Alioto T."/>
            <person name="Alioto T."/>
        </authorList>
    </citation>
    <scope>NUCLEOTIDE SEQUENCE</scope>
</reference>
<feature type="transmembrane region" description="Helical" evidence="1">
    <location>
        <begin position="62"/>
        <end position="81"/>
    </location>
</feature>
<protein>
    <submittedName>
        <fullName evidence="2">Uncharacterized protein</fullName>
    </submittedName>
</protein>
<evidence type="ECO:0000313" key="3">
    <source>
        <dbReference type="Proteomes" id="UP000596742"/>
    </source>
</evidence>
<sequence length="139" mass="16245">MNIKVKPTGTLMDLCTHYFVLGKRNERCGSEQDYMQGVYDINEREIIDVFSNKYDIIFNVKMSWMTFIHIYAICLLVVSAYDMKLGYLHNDGNDSNEKEMETKLEMNEKILNDAKILNIINLKAGRRLKRSFTPFPTDC</sequence>
<gene>
    <name evidence="2" type="ORF">MGAL_10B058935</name>
</gene>
<keyword evidence="1" id="KW-0472">Membrane</keyword>
<evidence type="ECO:0000256" key="1">
    <source>
        <dbReference type="SAM" id="Phobius"/>
    </source>
</evidence>
<keyword evidence="1" id="KW-1133">Transmembrane helix</keyword>
<keyword evidence="1" id="KW-0812">Transmembrane</keyword>
<proteinExistence type="predicted"/>
<accession>A0A8B6EKW1</accession>
<name>A0A8B6EKW1_MYTGA</name>
<comment type="caution">
    <text evidence="2">The sequence shown here is derived from an EMBL/GenBank/DDBJ whole genome shotgun (WGS) entry which is preliminary data.</text>
</comment>
<dbReference type="AlphaFoldDB" id="A0A8B6EKW1"/>
<dbReference type="Proteomes" id="UP000596742">
    <property type="component" value="Unassembled WGS sequence"/>
</dbReference>
<keyword evidence="3" id="KW-1185">Reference proteome</keyword>